<evidence type="ECO:0000256" key="1">
    <source>
        <dbReference type="ARBA" id="ARBA00023125"/>
    </source>
</evidence>
<organism evidence="3 4">
    <name type="scientific">Nonomuraea montanisoli</name>
    <dbReference type="NCBI Taxonomy" id="2741721"/>
    <lineage>
        <taxon>Bacteria</taxon>
        <taxon>Bacillati</taxon>
        <taxon>Actinomycetota</taxon>
        <taxon>Actinomycetes</taxon>
        <taxon>Streptosporangiales</taxon>
        <taxon>Streptosporangiaceae</taxon>
        <taxon>Nonomuraea</taxon>
    </lineage>
</organism>
<dbReference type="GO" id="GO:0003677">
    <property type="term" value="F:DNA binding"/>
    <property type="evidence" value="ECO:0007669"/>
    <property type="project" value="UniProtKB-KW"/>
</dbReference>
<dbReference type="Gene3D" id="4.10.320.10">
    <property type="entry name" value="E3-binding domain"/>
    <property type="match status" value="1"/>
</dbReference>
<dbReference type="InterPro" id="IPR055370">
    <property type="entry name" value="Lsr2_DNA-bd"/>
</dbReference>
<evidence type="ECO:0000313" key="3">
    <source>
        <dbReference type="EMBL" id="NUW34203.1"/>
    </source>
</evidence>
<keyword evidence="1" id="KW-0238">DNA-binding</keyword>
<keyword evidence="4" id="KW-1185">Reference proteome</keyword>
<protein>
    <submittedName>
        <fullName evidence="3">Lsr2 family protein</fullName>
    </submittedName>
</protein>
<dbReference type="Pfam" id="PF23359">
    <property type="entry name" value="Lsr2_DNA-bd"/>
    <property type="match status" value="1"/>
</dbReference>
<dbReference type="InterPro" id="IPR045592">
    <property type="entry name" value="DUF6461"/>
</dbReference>
<proteinExistence type="predicted"/>
<dbReference type="Pfam" id="PF20062">
    <property type="entry name" value="DUF6461"/>
    <property type="match status" value="1"/>
</dbReference>
<dbReference type="RefSeq" id="WP_175591636.1">
    <property type="nucleotide sequence ID" value="NZ_JABWGN010000008.1"/>
</dbReference>
<dbReference type="EMBL" id="JABWGN010000008">
    <property type="protein sequence ID" value="NUW34203.1"/>
    <property type="molecule type" value="Genomic_DNA"/>
</dbReference>
<dbReference type="Proteomes" id="UP000586042">
    <property type="component" value="Unassembled WGS sequence"/>
</dbReference>
<comment type="caution">
    <text evidence="3">The sequence shown here is derived from an EMBL/GenBank/DDBJ whole genome shotgun (WGS) entry which is preliminary data.</text>
</comment>
<gene>
    <name evidence="3" type="ORF">HTZ77_22595</name>
</gene>
<evidence type="ECO:0000313" key="4">
    <source>
        <dbReference type="Proteomes" id="UP000586042"/>
    </source>
</evidence>
<name>A0A7Y6M3Y5_9ACTN</name>
<reference evidence="3 4" key="1">
    <citation type="submission" date="2020-06" db="EMBL/GenBank/DDBJ databases">
        <title>Nonomuraea sp. SMC257, a novel actinomycete isolated from soil.</title>
        <authorList>
            <person name="Chanama M."/>
        </authorList>
    </citation>
    <scope>NUCLEOTIDE SEQUENCE [LARGE SCALE GENOMIC DNA]</scope>
    <source>
        <strain evidence="3 4">SMC257</strain>
    </source>
</reference>
<feature type="domain" description="Lsr2 DNA-binding" evidence="2">
    <location>
        <begin position="18"/>
        <end position="52"/>
    </location>
</feature>
<dbReference type="GO" id="GO:0016746">
    <property type="term" value="F:acyltransferase activity"/>
    <property type="evidence" value="ECO:0007669"/>
    <property type="project" value="InterPro"/>
</dbReference>
<accession>A0A7Y6M3Y5</accession>
<dbReference type="AlphaFoldDB" id="A0A7Y6M3Y5"/>
<evidence type="ECO:0000259" key="2">
    <source>
        <dbReference type="Pfam" id="PF23359"/>
    </source>
</evidence>
<sequence length="264" mass="28687">MSDADFTPLRVTHRAHGRDTDRRIRTWAKARGHPVSERGRLAPEIIDAFFAAHPEVHEQARTFEMVHATARTPGASPEDHAWQTDSLLGDIYTIVHVRGLDEHEVLRRLGAADADIRLIGDGDHSLPEGPAIITVRRIGDWTVAIEDCGWRGAQGETLSALSRGGGEAVAVHRHDYAQHHVTYAADGRLITDLNPGFPVDRQGADPDRLNRHLRDLGIDPAAGDSVDNPVPAALALAGRITGVMMSPQHLRRPVLGAAIPGALR</sequence>
<dbReference type="InterPro" id="IPR036625">
    <property type="entry name" value="E3-bd_dom_sf"/>
</dbReference>